<comment type="subcellular location">
    <subcellularLocation>
        <location evidence="1">Membrane</location>
    </subcellularLocation>
</comment>
<evidence type="ECO:0000256" key="6">
    <source>
        <dbReference type="SAM" id="Phobius"/>
    </source>
</evidence>
<evidence type="ECO:0000313" key="7">
    <source>
        <dbReference type="EMBL" id="NDV31064.1"/>
    </source>
</evidence>
<keyword evidence="6" id="KW-0812">Transmembrane</keyword>
<protein>
    <recommendedName>
        <fullName evidence="8">Leucine-rich repeat-containing N-terminal plant-type domain-containing protein</fullName>
    </recommendedName>
</protein>
<organism evidence="7">
    <name type="scientific">Arcella intermedia</name>
    <dbReference type="NCBI Taxonomy" id="1963864"/>
    <lineage>
        <taxon>Eukaryota</taxon>
        <taxon>Amoebozoa</taxon>
        <taxon>Tubulinea</taxon>
        <taxon>Elardia</taxon>
        <taxon>Arcellinida</taxon>
        <taxon>Sphaerothecina</taxon>
        <taxon>Arcellidae</taxon>
        <taxon>Arcella</taxon>
    </lineage>
</organism>
<dbReference type="EMBL" id="GIBP01002095">
    <property type="protein sequence ID" value="NDV31064.1"/>
    <property type="molecule type" value="Transcribed_RNA"/>
</dbReference>
<dbReference type="SUPFAM" id="SSF52058">
    <property type="entry name" value="L domain-like"/>
    <property type="match status" value="1"/>
</dbReference>
<keyword evidence="4 6" id="KW-0472">Membrane</keyword>
<feature type="compositionally biased region" description="Pro residues" evidence="5">
    <location>
        <begin position="258"/>
        <end position="277"/>
    </location>
</feature>
<dbReference type="GO" id="GO:0016020">
    <property type="term" value="C:membrane"/>
    <property type="evidence" value="ECO:0007669"/>
    <property type="project" value="UniProtKB-SubCell"/>
</dbReference>
<feature type="compositionally biased region" description="Pro residues" evidence="5">
    <location>
        <begin position="212"/>
        <end position="233"/>
    </location>
</feature>
<keyword evidence="3" id="KW-0677">Repeat</keyword>
<sequence length="499" mass="53458">MKDFYDATDGVHWARGNWTFSGVDPCALNWDGVTCSSGHVILLILPKRNVSGSIPSSIGNLTKLQKLDLSFNALVSTIPSSLSTLRDLEQIRFQSNSLTGTIPPSLGLLPKLDTLLLQVNQLTGSIPSSLGSLSHLSELNLSSNSLCGGCFVMNKSVDCVLTGIELDCSCNTLPDSCLFSCSNPLICPDPTNSPSSDTSIPAPIPSSLYVTPIPPPSPSPSPSLSPSPSPSPDPVSITPITPPSPSPTPISTITLSPPTQPQPIPTPHPQPTPPPPGKCSNGAQEGLCVSGNTTLNLNNTALHFMNITNGTITIIGNLSTTSLFLTNSQLDITGSYIVQNVSIEVDGTITIKNDMRFQSGWIVYESLGSRILVYGKVDLGETVLVVDLHQQEITTGEYIVLEAPNQSIVGVPNLVFKNKDPQQCSKTTTEIHRIKVFFMPCGRDEGVPVYTIVGGVIGGLFGLICLAGSFWVWFSPRYQDIKMDHFKSLIELQKKHQRV</sequence>
<evidence type="ECO:0000256" key="3">
    <source>
        <dbReference type="ARBA" id="ARBA00022737"/>
    </source>
</evidence>
<evidence type="ECO:0000256" key="2">
    <source>
        <dbReference type="ARBA" id="ARBA00022729"/>
    </source>
</evidence>
<name>A0A6B2L230_9EUKA</name>
<dbReference type="AlphaFoldDB" id="A0A6B2L230"/>
<dbReference type="InterPro" id="IPR032675">
    <property type="entry name" value="LRR_dom_sf"/>
</dbReference>
<evidence type="ECO:0000256" key="5">
    <source>
        <dbReference type="SAM" id="MobiDB-lite"/>
    </source>
</evidence>
<keyword evidence="6" id="KW-1133">Transmembrane helix</keyword>
<dbReference type="PANTHER" id="PTHR48010">
    <property type="entry name" value="OS05G0588300 PROTEIN"/>
    <property type="match status" value="1"/>
</dbReference>
<feature type="compositionally biased region" description="Low complexity" evidence="5">
    <location>
        <begin position="191"/>
        <end position="201"/>
    </location>
</feature>
<feature type="transmembrane region" description="Helical" evidence="6">
    <location>
        <begin position="449"/>
        <end position="474"/>
    </location>
</feature>
<keyword evidence="2" id="KW-0732">Signal</keyword>
<dbReference type="Gene3D" id="3.80.10.10">
    <property type="entry name" value="Ribonuclease Inhibitor"/>
    <property type="match status" value="1"/>
</dbReference>
<dbReference type="PANTHER" id="PTHR48010:SF58">
    <property type="entry name" value="RECEPTOR PROTEIN KINASE-LIKE PROTEIN ZAR1"/>
    <property type="match status" value="1"/>
</dbReference>
<dbReference type="Pfam" id="PF00560">
    <property type="entry name" value="LRR_1"/>
    <property type="match status" value="2"/>
</dbReference>
<reference evidence="7" key="1">
    <citation type="journal article" date="2020" name="J. Eukaryot. Microbiol.">
        <title>De novo Sequencing, Assembly and Annotation of the Transcriptome for the Free-Living Testate Amoeba Arcella intermedia.</title>
        <authorList>
            <person name="Ribeiro G.M."/>
            <person name="Porfirio-Sousa A.L."/>
            <person name="Maurer-Alcala X.X."/>
            <person name="Katz L.A."/>
            <person name="Lahr D.J.G."/>
        </authorList>
    </citation>
    <scope>NUCLEOTIDE SEQUENCE</scope>
</reference>
<accession>A0A6B2L230</accession>
<evidence type="ECO:0000256" key="4">
    <source>
        <dbReference type="ARBA" id="ARBA00023136"/>
    </source>
</evidence>
<evidence type="ECO:0000256" key="1">
    <source>
        <dbReference type="ARBA" id="ARBA00004370"/>
    </source>
</evidence>
<dbReference type="FunFam" id="3.80.10.10:FF:000400">
    <property type="entry name" value="Nuclear pore complex protein NUP107"/>
    <property type="match status" value="1"/>
</dbReference>
<evidence type="ECO:0008006" key="8">
    <source>
        <dbReference type="Google" id="ProtNLM"/>
    </source>
</evidence>
<dbReference type="InterPro" id="IPR050994">
    <property type="entry name" value="At_inactive_RLKs"/>
</dbReference>
<dbReference type="InterPro" id="IPR001611">
    <property type="entry name" value="Leu-rich_rpt"/>
</dbReference>
<feature type="region of interest" description="Disordered" evidence="5">
    <location>
        <begin position="191"/>
        <end position="285"/>
    </location>
</feature>
<proteinExistence type="predicted"/>